<dbReference type="Proteomes" id="UP000214688">
    <property type="component" value="Chromosome"/>
</dbReference>
<proteinExistence type="predicted"/>
<dbReference type="EMBL" id="CP022657">
    <property type="protein sequence ID" value="ASS76807.1"/>
    <property type="molecule type" value="Genomic_DNA"/>
</dbReference>
<dbReference type="InterPro" id="IPR018755">
    <property type="entry name" value="Phage_Mu_Gp48"/>
</dbReference>
<dbReference type="AlphaFoldDB" id="A0A223D5P7"/>
<dbReference type="OrthoDB" id="2633045at2"/>
<dbReference type="KEGG" id="tab:CIG75_18915"/>
<dbReference type="RefSeq" id="WP_094238034.1">
    <property type="nucleotide sequence ID" value="NZ_CP022657.1"/>
</dbReference>
<name>A0A223D5P7_9BACL</name>
<reference evidence="1 2" key="1">
    <citation type="journal article" date="2015" name="Int. J. Syst. Evol. Microbiol.">
        <title>Tumebacillus algifaecis sp. nov., isolated from decomposing algal scum.</title>
        <authorList>
            <person name="Wu Y.F."/>
            <person name="Zhang B."/>
            <person name="Xing P."/>
            <person name="Wu Q.L."/>
            <person name="Liu S.J."/>
        </authorList>
    </citation>
    <scope>NUCLEOTIDE SEQUENCE [LARGE SCALE GENOMIC DNA]</scope>
    <source>
        <strain evidence="1 2">THMBR28</strain>
    </source>
</reference>
<organism evidence="1 2">
    <name type="scientific">Tumebacillus algifaecis</name>
    <dbReference type="NCBI Taxonomy" id="1214604"/>
    <lineage>
        <taxon>Bacteria</taxon>
        <taxon>Bacillati</taxon>
        <taxon>Bacillota</taxon>
        <taxon>Bacilli</taxon>
        <taxon>Bacillales</taxon>
        <taxon>Alicyclobacillaceae</taxon>
        <taxon>Tumebacillus</taxon>
    </lineage>
</organism>
<sequence length="194" mass="22116">MSKLMNYLPPFYSEIKDFTELMSTEEVEVNALRAAIDRLLDDQFVMTASERSIKRREQMLGIQADPATESLEFRRLRLINRYSTKPPFTIRFLQERLNSLVGPGRATVDVDPRNFVLSIAADIDNASIFKEVEHTVRTTIPANLVYQQKTALTGRIGISEHITTRSIHRQMRLGTTWRLGVVPISEAGPEVIIK</sequence>
<evidence type="ECO:0000313" key="2">
    <source>
        <dbReference type="Proteomes" id="UP000214688"/>
    </source>
</evidence>
<dbReference type="Pfam" id="PF10076">
    <property type="entry name" value="Phage_Mu_Gp48"/>
    <property type="match status" value="1"/>
</dbReference>
<accession>A0A223D5P7</accession>
<evidence type="ECO:0000313" key="1">
    <source>
        <dbReference type="EMBL" id="ASS76807.1"/>
    </source>
</evidence>
<keyword evidence="2" id="KW-1185">Reference proteome</keyword>
<gene>
    <name evidence="1" type="ORF">CIG75_18915</name>
</gene>
<protein>
    <submittedName>
        <fullName evidence="1">Phage portal protein</fullName>
    </submittedName>
</protein>